<organism evidence="3 4">
    <name type="scientific">Aplysia californica</name>
    <name type="common">California sea hare</name>
    <dbReference type="NCBI Taxonomy" id="6500"/>
    <lineage>
        <taxon>Eukaryota</taxon>
        <taxon>Metazoa</taxon>
        <taxon>Spiralia</taxon>
        <taxon>Lophotrochozoa</taxon>
        <taxon>Mollusca</taxon>
        <taxon>Gastropoda</taxon>
        <taxon>Heterobranchia</taxon>
        <taxon>Euthyneura</taxon>
        <taxon>Tectipleura</taxon>
        <taxon>Aplysiida</taxon>
        <taxon>Aplysioidea</taxon>
        <taxon>Aplysiidae</taxon>
        <taxon>Aplysia</taxon>
    </lineage>
</organism>
<feature type="coiled-coil region" evidence="1">
    <location>
        <begin position="271"/>
        <end position="335"/>
    </location>
</feature>
<dbReference type="RefSeq" id="XP_035828072.1">
    <property type="nucleotide sequence ID" value="XM_035972179.1"/>
</dbReference>
<dbReference type="Proteomes" id="UP000694888">
    <property type="component" value="Unplaced"/>
</dbReference>
<keyword evidence="3" id="KW-1185">Reference proteome</keyword>
<sequence>MPIGDTVQDLRRLKAQRSREREMRDLEERVLLDHLHDADRELRGTSPAKGNQHRRTKLSKDKDVRGMQIQYERDRERGLNKDQRKDYRRKKETTIKYNPQSDPKVKQLAENHGRHMEALHNRNRDLERQREEIRRRLDELSRRPIKDDDSMNALLQELRDQEARNKRLLEELRRQLLDARRVPPHVIHHTTMAPGEPLKTNRSLVYPMFYGNSLVAEIAAVRQAYIANGGSDPDILQQLAQMQAEAQAIDDSLRNRPAPSKPKDNKHTDHLLTLELENERLQRQLLLLQEQNLTARNRRKDDREDELERDIRRMQQDHLRKMYELQREIERLRHESHYWKIQEKPSKIIVHSTQPQPAPAPAPLPAPPQPVTQFIEVDRLAPYDYSAGFTIFYDFVLNLDPRIIATRYIVGLHNSQAKLGEPTILPLVYTEPGNQVSAQGGQVVNAVIGARQPVPRCPPAPDLGIVFELQAAGSAPGAEHDHSRLITRAWTKIPLFDSQERLLVGRHRLPLRAVPIKPYITIGDLNAIPQYGEAELYYRIVNMRDAPNQSMAMIAATNQETYQVAPVGAVVLTQVAVQSPIPPPPTETPPESPTEYFTPKPRNTSLPRIPISNSTSDQTIGFQVERVKHGELGEGKVRLTAYYHSNGKVVQSATSPVMCSTTSVRSNFKFNYHVFGQQEASFQDIRMSGDMLLVARFYLRKQLNAQNENADVGPQYGEESLVAWAAIPLVLSTQGELTARERRDFNTNTMKLNTGTHSLKLFQPPVPEPNHIPINDFHYKRDWRRYGKASVRLHIFQGQPRPGSLTPSDLSDDGEDILPEYAWLPFERKTPPSEPFHAGDGFDIYIDGCRFLPDSVTFTRVAARILDRKYEVYGKDISTSVKIDSEIYSPVYDYRTEFRESQLPPSATLLFKIYTIDNFYRQLTVVGYALLNIFVETGSDRQPSVDKAGLQISLNEGGHQIRVYSQGPNGVDPFTEKCLRDANIRAVPCASLLVRLAKVPKGPKGRPLEAARVPKTDWARLGLWYPLPKYSDRVYLSSQCVPTRGESMLFHAMLKRPRTSIRDAVAATTKAKESFLNSDKNMEQYIRNQLTKSMESKPLDQDLNFISQYSPRQGLKLALDSAVNLPWANFTYAHICLNPPGAFYMGTPHATYDKLTFTENLDPRSTHSSPAWKDGFKHFPRRSYHRFLVAIIHLQEVFVNVSRDNYKYGLLEQAWTAVQIFKDKYCYTETFQLPLFQGAPNQQMLKQLAREPCKEWMERNIRGKSIKLLEGASVFVRLCDARRDDELMYDVPSSKLVQVNVDYIPRGLEEQYSRERAGRPLESLIPHGKATDYFMEGLKTKFKSLVYKLYEEGNMAAN</sequence>
<gene>
    <name evidence="4" type="primary">LOC101862447</name>
</gene>
<dbReference type="PANTHER" id="PTHR33820:SF2">
    <property type="entry name" value="COILED-COIL DOMAIN-CONTAINING PROTEIN 17"/>
    <property type="match status" value="1"/>
</dbReference>
<name>A0ABM1W079_APLCA</name>
<dbReference type="PANTHER" id="PTHR33820">
    <property type="entry name" value="COILED-COIL DOMAIN-CONTAINING PROTEIN 17"/>
    <property type="match status" value="1"/>
</dbReference>
<feature type="coiled-coil region" evidence="1">
    <location>
        <begin position="109"/>
        <end position="178"/>
    </location>
</feature>
<evidence type="ECO:0000256" key="2">
    <source>
        <dbReference type="SAM" id="MobiDB-lite"/>
    </source>
</evidence>
<protein>
    <submittedName>
        <fullName evidence="4">Uncharacterized protein LOC101862447</fullName>
    </submittedName>
</protein>
<feature type="compositionally biased region" description="Polar residues" evidence="2">
    <location>
        <begin position="601"/>
        <end position="612"/>
    </location>
</feature>
<evidence type="ECO:0000313" key="4">
    <source>
        <dbReference type="RefSeq" id="XP_035828072.1"/>
    </source>
</evidence>
<proteinExistence type="predicted"/>
<evidence type="ECO:0000313" key="3">
    <source>
        <dbReference type="Proteomes" id="UP000694888"/>
    </source>
</evidence>
<reference evidence="4" key="1">
    <citation type="submission" date="2025-08" db="UniProtKB">
        <authorList>
            <consortium name="RefSeq"/>
        </authorList>
    </citation>
    <scope>IDENTIFICATION</scope>
</reference>
<feature type="compositionally biased region" description="Basic and acidic residues" evidence="2">
    <location>
        <begin position="58"/>
        <end position="85"/>
    </location>
</feature>
<feature type="region of interest" description="Disordered" evidence="2">
    <location>
        <begin position="38"/>
        <end position="92"/>
    </location>
</feature>
<keyword evidence="1" id="KW-0175">Coiled coil</keyword>
<evidence type="ECO:0000256" key="1">
    <source>
        <dbReference type="SAM" id="Coils"/>
    </source>
</evidence>
<feature type="region of interest" description="Disordered" evidence="2">
    <location>
        <begin position="580"/>
        <end position="612"/>
    </location>
</feature>
<feature type="compositionally biased region" description="Pro residues" evidence="2">
    <location>
        <begin position="580"/>
        <end position="592"/>
    </location>
</feature>
<dbReference type="InterPro" id="IPR038800">
    <property type="entry name" value="CCDC17"/>
</dbReference>
<dbReference type="GeneID" id="101862447"/>
<accession>A0ABM1W079</accession>